<feature type="transmembrane region" description="Helical" evidence="13">
    <location>
        <begin position="12"/>
        <end position="30"/>
    </location>
</feature>
<dbReference type="EMBL" id="MH389249">
    <property type="protein sequence ID" value="QCY49491.1"/>
    <property type="molecule type" value="Genomic_RNA"/>
</dbReference>
<evidence type="ECO:0000256" key="8">
    <source>
        <dbReference type="ARBA" id="ARBA00022989"/>
    </source>
</evidence>
<organism evidence="14">
    <name type="scientific">Shallot latent virus</name>
    <dbReference type="NCBI Taxonomy" id="12172"/>
    <lineage>
        <taxon>Viruses</taxon>
        <taxon>Riboviria</taxon>
        <taxon>Orthornavirae</taxon>
        <taxon>Kitrinoviricota</taxon>
        <taxon>Alsuviricetes</taxon>
        <taxon>Tymovirales</taxon>
        <taxon>Betaflexiviridae</taxon>
        <taxon>Quinvirinae</taxon>
        <taxon>Carlavirus</taxon>
        <taxon>Carlavirus latensascalonici</taxon>
    </lineage>
</organism>
<sequence length="110" mass="12067">MPLSPPPDHTKTYFACAVGVCIAICLYTLTRSTLPHVGDNIHSLPHGGCYQDGTKRIIYNSPARSFPSSNLLRSLTSPLCLLALIFGLICLSEWFKPSTSTRITCRCNHS</sequence>
<evidence type="ECO:0000256" key="11">
    <source>
        <dbReference type="ARBA" id="ARBA00023184"/>
    </source>
</evidence>
<keyword evidence="5" id="KW-0813">Transport</keyword>
<evidence type="ECO:0000256" key="6">
    <source>
        <dbReference type="ARBA" id="ARBA00022692"/>
    </source>
</evidence>
<evidence type="ECO:0000256" key="12">
    <source>
        <dbReference type="ARBA" id="ARBA00032240"/>
    </source>
</evidence>
<reference evidence="14" key="1">
    <citation type="submission" date="2018-05" db="EMBL/GenBank/DDBJ databases">
        <title>Molecular and biological characterization of two novel viruses belonging to genera Potyvirus and Carlavirus identified through elucidation of emerging shallot mild yellow stripe disease in France.</title>
        <authorList>
            <person name="Marais A."/>
            <person name="Faure C."/>
            <person name="Theil S."/>
            <person name="Candresse T."/>
        </authorList>
    </citation>
    <scope>NUCLEOTIDE SEQUENCE</scope>
    <source>
        <strain evidence="15">13-02</strain>
        <strain evidence="14">13-03</strain>
    </source>
</reference>
<keyword evidence="11" id="KW-1038">Host endoplasmic reticulum</keyword>
<evidence type="ECO:0000256" key="10">
    <source>
        <dbReference type="ARBA" id="ARBA00023136"/>
    </source>
</evidence>
<evidence type="ECO:0000256" key="4">
    <source>
        <dbReference type="ARBA" id="ARBA00013304"/>
    </source>
</evidence>
<protein>
    <recommendedName>
        <fullName evidence="4">Movement protein TGB2</fullName>
    </recommendedName>
    <alternativeName>
        <fullName evidence="12">Triple gene block 2 protein</fullName>
    </alternativeName>
</protein>
<dbReference type="Pfam" id="PF01307">
    <property type="entry name" value="Plant_vir_prot"/>
    <property type="match status" value="1"/>
</dbReference>
<evidence type="ECO:0000256" key="13">
    <source>
        <dbReference type="SAM" id="Phobius"/>
    </source>
</evidence>
<keyword evidence="7" id="KW-1043">Host membrane</keyword>
<evidence type="ECO:0000256" key="7">
    <source>
        <dbReference type="ARBA" id="ARBA00022870"/>
    </source>
</evidence>
<comment type="similarity">
    <text evidence="3">Belongs to the Tymovirales TGBp2 protein family.</text>
</comment>
<dbReference type="EMBL" id="MH389247">
    <property type="protein sequence ID" value="QCY49515.1"/>
    <property type="molecule type" value="Genomic_RNA"/>
</dbReference>
<evidence type="ECO:0000313" key="15">
    <source>
        <dbReference type="EMBL" id="QCY49515.1"/>
    </source>
</evidence>
<comment type="subcellular location">
    <subcellularLocation>
        <location evidence="2">Host endoplasmic reticulum membrane</location>
    </subcellularLocation>
</comment>
<keyword evidence="6 13" id="KW-0812">Transmembrane</keyword>
<dbReference type="InterPro" id="IPR001896">
    <property type="entry name" value="Plant_vir_prot"/>
</dbReference>
<evidence type="ECO:0000256" key="1">
    <source>
        <dbReference type="ARBA" id="ARBA00002252"/>
    </source>
</evidence>
<keyword evidence="10 13" id="KW-0472">Membrane</keyword>
<evidence type="ECO:0000256" key="9">
    <source>
        <dbReference type="ARBA" id="ARBA00023031"/>
    </source>
</evidence>
<name>A0A6M2VHR4_9VIRU</name>
<proteinExistence type="inferred from homology"/>
<keyword evidence="9" id="KW-0916">Viral movement protein</keyword>
<evidence type="ECO:0000256" key="3">
    <source>
        <dbReference type="ARBA" id="ARBA00010321"/>
    </source>
</evidence>
<feature type="transmembrane region" description="Helical" evidence="13">
    <location>
        <begin position="75"/>
        <end position="95"/>
    </location>
</feature>
<evidence type="ECO:0000256" key="5">
    <source>
        <dbReference type="ARBA" id="ARBA00022448"/>
    </source>
</evidence>
<keyword evidence="8 13" id="KW-1133">Transmembrane helix</keyword>
<comment type="function">
    <text evidence="1">Plays a role in viral cell-to-cell propagation, by facilitating genome transport to neighboring plant cells through plasmosdesmata,.</text>
</comment>
<dbReference type="GO" id="GO:0044167">
    <property type="term" value="C:host cell endoplasmic reticulum membrane"/>
    <property type="evidence" value="ECO:0007669"/>
    <property type="project" value="UniProtKB-SubCell"/>
</dbReference>
<evidence type="ECO:0000313" key="14">
    <source>
        <dbReference type="EMBL" id="QCY49491.1"/>
    </source>
</evidence>
<gene>
    <name evidence="14" type="primary">ORF3</name>
</gene>
<accession>A0A6M2VHR4</accession>
<dbReference type="GO" id="GO:0046740">
    <property type="term" value="P:transport of virus in host, cell to cell"/>
    <property type="evidence" value="ECO:0007669"/>
    <property type="project" value="UniProtKB-KW"/>
</dbReference>
<evidence type="ECO:0000256" key="2">
    <source>
        <dbReference type="ARBA" id="ARBA00004625"/>
    </source>
</evidence>